<dbReference type="Gene3D" id="1.10.510.10">
    <property type="entry name" value="Transferase(Phosphotransferase) domain 1"/>
    <property type="match status" value="1"/>
</dbReference>
<keyword evidence="6" id="KW-0597">Phosphoprotein</keyword>
<keyword evidence="12 20" id="KW-0067">ATP-binding</keyword>
<keyword evidence="16" id="KW-0675">Receptor</keyword>
<evidence type="ECO:0000256" key="13">
    <source>
        <dbReference type="ARBA" id="ARBA00022989"/>
    </source>
</evidence>
<dbReference type="PROSITE" id="PS50948">
    <property type="entry name" value="PAN"/>
    <property type="match status" value="1"/>
</dbReference>
<evidence type="ECO:0000256" key="3">
    <source>
        <dbReference type="ARBA" id="ARBA00022475"/>
    </source>
</evidence>
<keyword evidence="8 21" id="KW-0812">Transmembrane</keyword>
<dbReference type="InterPro" id="IPR000858">
    <property type="entry name" value="S_locus_glycoprot_dom"/>
</dbReference>
<dbReference type="CDD" id="cd01098">
    <property type="entry name" value="PAN_AP_plant"/>
    <property type="match status" value="1"/>
</dbReference>
<comment type="caution">
    <text evidence="25">The sequence shown here is derived from an EMBL/GenBank/DDBJ whole genome shotgun (WGS) entry which is preliminary data.</text>
</comment>
<dbReference type="Gene3D" id="2.90.10.10">
    <property type="entry name" value="Bulb-type lectin domain"/>
    <property type="match status" value="1"/>
</dbReference>
<organism evidence="25 26">
    <name type="scientific">Trapa natans</name>
    <name type="common">Water chestnut</name>
    <dbReference type="NCBI Taxonomy" id="22666"/>
    <lineage>
        <taxon>Eukaryota</taxon>
        <taxon>Viridiplantae</taxon>
        <taxon>Streptophyta</taxon>
        <taxon>Embryophyta</taxon>
        <taxon>Tracheophyta</taxon>
        <taxon>Spermatophyta</taxon>
        <taxon>Magnoliopsida</taxon>
        <taxon>eudicotyledons</taxon>
        <taxon>Gunneridae</taxon>
        <taxon>Pentapetalae</taxon>
        <taxon>rosids</taxon>
        <taxon>malvids</taxon>
        <taxon>Myrtales</taxon>
        <taxon>Lythraceae</taxon>
        <taxon>Trapa</taxon>
    </lineage>
</organism>
<sequence length="819" mass="91464">MANQTNPNPMEDGVNFLLYCWTLLSVLMICSAVDNIPAGGSILDGGTLVSPDGSFELGFFDPGNSRRYLGIWYKKISTGTAVWVANRDVPLNDTSGSLQLTSGGVLVLSNGTKGNATTIWFSNSSQAPTETPVARLLDTGNLVIFTGSDILWQSFDYMGDTLLPGMKLGRNLVTGHDNYFTSWKSSTDPSSGNYTNKLDPHGYAQLFQRDGTEIQFRSGPWNGLRFSGLLYLKPNSLYSFEFVYNDDEIYYKYELVNSSVVSRMVYSTTGSLQRLTWVNRTQEWTLYNTAQVDNCDRFSLCGAYGSCNINDSPLCGCLRGFDPRFPSDWVSGDWSNGCVRKTELNCGDGEGFVKVQNVKLPDTRTSWFNRTMDLEECEKECLKNCSCTAYSSLNISGGGSGCLIWFNELIDIRQFSEDGQDLYIRLAASDLDSNGKMNLRVRITVVVIIAVAVVLGMSYLLLVLIGRRHRLRVIENQQRGAYNDNDNDLELPLFSFDDIAKATNDFSNMNKIGEGGYGPVFWGKLRDGQEIAVKRLSRESSQGVVQFMNEVLLIAKLQHRNLVKLLGCCIQGEDKMLIYEYMPHKSLDSFIFDREGKSSLLDWPQRRKIINGIARGLLYLHQDSRLRIIHRDLKASNILLDYEMNAKISDFGMAKGLRGDETAANTGRVVGTYGYMSPEYAVDGIFSVKSDVFSFGVLMLEIISGKRNRGFSHPDHSLNLLGHSWKLYKVGQSNDMMDIQVSDSCDIADVSRFIQVGLLCVQQNPEDRPNMASVVLMLSSEIALPEPREPGFFMERRPHAIGDDGSSSNQMTMTMLTAR</sequence>
<dbReference type="InterPro" id="IPR003609">
    <property type="entry name" value="Pan_app"/>
</dbReference>
<dbReference type="InterPro" id="IPR000719">
    <property type="entry name" value="Prot_kinase_dom"/>
</dbReference>
<evidence type="ECO:0000313" key="26">
    <source>
        <dbReference type="Proteomes" id="UP001346149"/>
    </source>
</evidence>
<feature type="transmembrane region" description="Helical" evidence="21">
    <location>
        <begin position="16"/>
        <end position="33"/>
    </location>
</feature>
<dbReference type="GO" id="GO:0005524">
    <property type="term" value="F:ATP binding"/>
    <property type="evidence" value="ECO:0007669"/>
    <property type="project" value="UniProtKB-KW"/>
</dbReference>
<dbReference type="InterPro" id="IPR008271">
    <property type="entry name" value="Ser/Thr_kinase_AS"/>
</dbReference>
<dbReference type="Gene3D" id="3.50.4.10">
    <property type="entry name" value="Hepatocyte Growth Factor"/>
    <property type="match status" value="1"/>
</dbReference>
<feature type="domain" description="Apple" evidence="24">
    <location>
        <begin position="346"/>
        <end position="427"/>
    </location>
</feature>
<dbReference type="SMART" id="SM00108">
    <property type="entry name" value="B_lectin"/>
    <property type="match status" value="1"/>
</dbReference>
<evidence type="ECO:0000256" key="18">
    <source>
        <dbReference type="ARBA" id="ARBA00047899"/>
    </source>
</evidence>
<keyword evidence="7 20" id="KW-0808">Transferase</keyword>
<evidence type="ECO:0000256" key="4">
    <source>
        <dbReference type="ARBA" id="ARBA00022527"/>
    </source>
</evidence>
<comment type="catalytic activity">
    <reaction evidence="18 20">
        <text>L-threonyl-[protein] + ATP = O-phospho-L-threonyl-[protein] + ADP + H(+)</text>
        <dbReference type="Rhea" id="RHEA:46608"/>
        <dbReference type="Rhea" id="RHEA-COMP:11060"/>
        <dbReference type="Rhea" id="RHEA-COMP:11605"/>
        <dbReference type="ChEBI" id="CHEBI:15378"/>
        <dbReference type="ChEBI" id="CHEBI:30013"/>
        <dbReference type="ChEBI" id="CHEBI:30616"/>
        <dbReference type="ChEBI" id="CHEBI:61977"/>
        <dbReference type="ChEBI" id="CHEBI:456216"/>
        <dbReference type="EC" id="2.7.11.1"/>
    </reaction>
</comment>
<evidence type="ECO:0000313" key="25">
    <source>
        <dbReference type="EMBL" id="KAK4782449.1"/>
    </source>
</evidence>
<evidence type="ECO:0000256" key="10">
    <source>
        <dbReference type="ARBA" id="ARBA00022741"/>
    </source>
</evidence>
<dbReference type="Pfam" id="PF00954">
    <property type="entry name" value="S_locus_glycop"/>
    <property type="match status" value="1"/>
</dbReference>
<dbReference type="SUPFAM" id="SSF56112">
    <property type="entry name" value="Protein kinase-like (PK-like)"/>
    <property type="match status" value="1"/>
</dbReference>
<dbReference type="AlphaFoldDB" id="A0AAN7QWE9"/>
<comment type="subcellular location">
    <subcellularLocation>
        <location evidence="1">Cell membrane</location>
        <topology evidence="1">Single-pass membrane protein</topology>
    </subcellularLocation>
    <subcellularLocation>
        <location evidence="2">Membrane</location>
        <topology evidence="2">Single-pass type I membrane protein</topology>
    </subcellularLocation>
</comment>
<evidence type="ECO:0000256" key="12">
    <source>
        <dbReference type="ARBA" id="ARBA00022840"/>
    </source>
</evidence>
<evidence type="ECO:0000256" key="2">
    <source>
        <dbReference type="ARBA" id="ARBA00004479"/>
    </source>
</evidence>
<dbReference type="CDD" id="cd00028">
    <property type="entry name" value="B_lectin"/>
    <property type="match status" value="1"/>
</dbReference>
<keyword evidence="9" id="KW-0732">Signal</keyword>
<dbReference type="PANTHER" id="PTHR32444">
    <property type="entry name" value="BULB-TYPE LECTIN DOMAIN-CONTAINING PROTEIN"/>
    <property type="match status" value="1"/>
</dbReference>
<comment type="catalytic activity">
    <reaction evidence="19 20">
        <text>L-seryl-[protein] + ATP = O-phospho-L-seryl-[protein] + ADP + H(+)</text>
        <dbReference type="Rhea" id="RHEA:17989"/>
        <dbReference type="Rhea" id="RHEA-COMP:9863"/>
        <dbReference type="Rhea" id="RHEA-COMP:11604"/>
        <dbReference type="ChEBI" id="CHEBI:15378"/>
        <dbReference type="ChEBI" id="CHEBI:29999"/>
        <dbReference type="ChEBI" id="CHEBI:30616"/>
        <dbReference type="ChEBI" id="CHEBI:83421"/>
        <dbReference type="ChEBI" id="CHEBI:456216"/>
        <dbReference type="EC" id="2.7.11.1"/>
    </reaction>
</comment>
<dbReference type="PANTHER" id="PTHR32444:SF98">
    <property type="entry name" value="RECEPTOR-LIKE SERINE_THREONINE-PROTEIN KINASE"/>
    <property type="match status" value="1"/>
</dbReference>
<evidence type="ECO:0000256" key="16">
    <source>
        <dbReference type="ARBA" id="ARBA00023170"/>
    </source>
</evidence>
<keyword evidence="15" id="KW-1015">Disulfide bond</keyword>
<dbReference type="PROSITE" id="PS50927">
    <property type="entry name" value="BULB_LECTIN"/>
    <property type="match status" value="1"/>
</dbReference>
<dbReference type="CDD" id="cd14066">
    <property type="entry name" value="STKc_IRAK"/>
    <property type="match status" value="1"/>
</dbReference>
<feature type="transmembrane region" description="Helical" evidence="21">
    <location>
        <begin position="443"/>
        <end position="465"/>
    </location>
</feature>
<dbReference type="SUPFAM" id="SSF51110">
    <property type="entry name" value="alpha-D-mannose-specific plant lectins"/>
    <property type="match status" value="1"/>
</dbReference>
<keyword evidence="17" id="KW-0325">Glycoprotein</keyword>
<dbReference type="InterPro" id="IPR036426">
    <property type="entry name" value="Bulb-type_lectin_dom_sf"/>
</dbReference>
<dbReference type="FunFam" id="3.50.4.10:FF:000002">
    <property type="entry name" value="G-type lectin S-receptor-like serine/threonine-protein kinase"/>
    <property type="match status" value="1"/>
</dbReference>
<dbReference type="EMBL" id="JAXQNO010000016">
    <property type="protein sequence ID" value="KAK4782449.1"/>
    <property type="molecule type" value="Genomic_DNA"/>
</dbReference>
<evidence type="ECO:0000256" key="11">
    <source>
        <dbReference type="ARBA" id="ARBA00022777"/>
    </source>
</evidence>
<dbReference type="GO" id="GO:0004674">
    <property type="term" value="F:protein serine/threonine kinase activity"/>
    <property type="evidence" value="ECO:0007669"/>
    <property type="project" value="UniProtKB-KW"/>
</dbReference>
<dbReference type="PROSITE" id="PS50011">
    <property type="entry name" value="PROTEIN_KINASE_DOM"/>
    <property type="match status" value="1"/>
</dbReference>
<evidence type="ECO:0000256" key="5">
    <source>
        <dbReference type="ARBA" id="ARBA00022536"/>
    </source>
</evidence>
<dbReference type="PROSITE" id="PS00108">
    <property type="entry name" value="PROTEIN_KINASE_ST"/>
    <property type="match status" value="1"/>
</dbReference>
<accession>A0AAN7QWE9</accession>
<feature type="domain" description="Bulb-type lectin" evidence="23">
    <location>
        <begin position="33"/>
        <end position="157"/>
    </location>
</feature>
<protein>
    <recommendedName>
        <fullName evidence="20">Receptor-like serine/threonine-protein kinase</fullName>
        <ecNumber evidence="20">2.7.11.1</ecNumber>
    </recommendedName>
</protein>
<evidence type="ECO:0000259" key="22">
    <source>
        <dbReference type="PROSITE" id="PS50011"/>
    </source>
</evidence>
<dbReference type="FunFam" id="1.10.510.10:FF:000060">
    <property type="entry name" value="G-type lectin S-receptor-like serine/threonine-protein kinase"/>
    <property type="match status" value="1"/>
</dbReference>
<keyword evidence="4 20" id="KW-0723">Serine/threonine-protein kinase</keyword>
<dbReference type="EC" id="2.7.11.1" evidence="20"/>
<evidence type="ECO:0000259" key="24">
    <source>
        <dbReference type="PROSITE" id="PS50948"/>
    </source>
</evidence>
<keyword evidence="26" id="KW-1185">Reference proteome</keyword>
<keyword evidence="11 20" id="KW-0418">Kinase</keyword>
<keyword evidence="13 21" id="KW-1133">Transmembrane helix</keyword>
<dbReference type="Gene3D" id="3.30.200.20">
    <property type="entry name" value="Phosphorylase Kinase, domain 1"/>
    <property type="match status" value="1"/>
</dbReference>
<dbReference type="InterPro" id="IPR001480">
    <property type="entry name" value="Bulb-type_lectin_dom"/>
</dbReference>
<evidence type="ECO:0000256" key="17">
    <source>
        <dbReference type="ARBA" id="ARBA00023180"/>
    </source>
</evidence>
<reference evidence="25 26" key="1">
    <citation type="journal article" date="2023" name="Hortic Res">
        <title>Pangenome of water caltrop reveals structural variations and asymmetric subgenome divergence after allopolyploidization.</title>
        <authorList>
            <person name="Zhang X."/>
            <person name="Chen Y."/>
            <person name="Wang L."/>
            <person name="Yuan Y."/>
            <person name="Fang M."/>
            <person name="Shi L."/>
            <person name="Lu R."/>
            <person name="Comes H.P."/>
            <person name="Ma Y."/>
            <person name="Chen Y."/>
            <person name="Huang G."/>
            <person name="Zhou Y."/>
            <person name="Zheng Z."/>
            <person name="Qiu Y."/>
        </authorList>
    </citation>
    <scope>NUCLEOTIDE SEQUENCE [LARGE SCALE GENOMIC DNA]</scope>
    <source>
        <strain evidence="25">F231</strain>
    </source>
</reference>
<keyword evidence="10 20" id="KW-0547">Nucleotide-binding</keyword>
<evidence type="ECO:0000256" key="9">
    <source>
        <dbReference type="ARBA" id="ARBA00022729"/>
    </source>
</evidence>
<evidence type="ECO:0000256" key="14">
    <source>
        <dbReference type="ARBA" id="ARBA00023136"/>
    </source>
</evidence>
<keyword evidence="5" id="KW-0245">EGF-like domain</keyword>
<dbReference type="SMART" id="SM00220">
    <property type="entry name" value="S_TKc"/>
    <property type="match status" value="1"/>
</dbReference>
<evidence type="ECO:0000256" key="6">
    <source>
        <dbReference type="ARBA" id="ARBA00022553"/>
    </source>
</evidence>
<evidence type="ECO:0000256" key="7">
    <source>
        <dbReference type="ARBA" id="ARBA00022679"/>
    </source>
</evidence>
<dbReference type="FunFam" id="3.30.200.20:FF:000145">
    <property type="entry name" value="receptor-like serine/threonine-protein kinase SD1-8"/>
    <property type="match status" value="1"/>
</dbReference>
<dbReference type="FunFam" id="2.90.10.10:FF:000005">
    <property type="entry name" value="G-type lectin S-receptor-like serine/threonine-protein kinase"/>
    <property type="match status" value="1"/>
</dbReference>
<proteinExistence type="inferred from homology"/>
<dbReference type="GO" id="GO:0048544">
    <property type="term" value="P:recognition of pollen"/>
    <property type="evidence" value="ECO:0007669"/>
    <property type="project" value="InterPro"/>
</dbReference>
<dbReference type="PIRSF" id="PIRSF000641">
    <property type="entry name" value="SRK"/>
    <property type="match status" value="1"/>
</dbReference>
<evidence type="ECO:0000256" key="19">
    <source>
        <dbReference type="ARBA" id="ARBA00048679"/>
    </source>
</evidence>
<evidence type="ECO:0000256" key="1">
    <source>
        <dbReference type="ARBA" id="ARBA00004162"/>
    </source>
</evidence>
<evidence type="ECO:0000256" key="15">
    <source>
        <dbReference type="ARBA" id="ARBA00023157"/>
    </source>
</evidence>
<dbReference type="Pfam" id="PF08276">
    <property type="entry name" value="PAN_2"/>
    <property type="match status" value="1"/>
</dbReference>
<dbReference type="Pfam" id="PF07714">
    <property type="entry name" value="PK_Tyr_Ser-Thr"/>
    <property type="match status" value="1"/>
</dbReference>
<gene>
    <name evidence="25" type="ORF">SAY86_016551</name>
</gene>
<dbReference type="InterPro" id="IPR001245">
    <property type="entry name" value="Ser-Thr/Tyr_kinase_cat_dom"/>
</dbReference>
<evidence type="ECO:0000259" key="23">
    <source>
        <dbReference type="PROSITE" id="PS50927"/>
    </source>
</evidence>
<evidence type="ECO:0000256" key="20">
    <source>
        <dbReference type="PIRNR" id="PIRNR000641"/>
    </source>
</evidence>
<evidence type="ECO:0000256" key="8">
    <source>
        <dbReference type="ARBA" id="ARBA00022692"/>
    </source>
</evidence>
<name>A0AAN7QWE9_TRANT</name>
<dbReference type="InterPro" id="IPR011009">
    <property type="entry name" value="Kinase-like_dom_sf"/>
</dbReference>
<feature type="domain" description="Protein kinase" evidence="22">
    <location>
        <begin position="506"/>
        <end position="784"/>
    </location>
</feature>
<comment type="similarity">
    <text evidence="20">Belongs to the protein kinase superfamily. Ser/Thr protein kinase family.</text>
</comment>
<evidence type="ECO:0000256" key="21">
    <source>
        <dbReference type="SAM" id="Phobius"/>
    </source>
</evidence>
<dbReference type="SMART" id="SM00473">
    <property type="entry name" value="PAN_AP"/>
    <property type="match status" value="1"/>
</dbReference>
<dbReference type="GO" id="GO:0005886">
    <property type="term" value="C:plasma membrane"/>
    <property type="evidence" value="ECO:0007669"/>
    <property type="project" value="UniProtKB-SubCell"/>
</dbReference>
<dbReference type="Proteomes" id="UP001346149">
    <property type="component" value="Unassembled WGS sequence"/>
</dbReference>
<dbReference type="InterPro" id="IPR024171">
    <property type="entry name" value="SRK-like_kinase"/>
</dbReference>
<keyword evidence="3" id="KW-1003">Cell membrane</keyword>
<dbReference type="Pfam" id="PF01453">
    <property type="entry name" value="B_lectin"/>
    <property type="match status" value="1"/>
</dbReference>
<keyword evidence="14 21" id="KW-0472">Membrane</keyword>